<sequence length="456" mass="51778">MKSLTSAAFEGNTARPDSTIEFPRLHRGHSWTKSADTSIRTALRTDNSCASSVTSTTSASSVDTQGETLYSSHTQQPLMSGMTTYYLYNDGKVVGTSHINPATHASREPSSPSAYERRGDIVGAYLARRAMTYPARATSSEYQSQEWPHTYDGQQNDEIKVPESNEGDHWSEENDDSQDYTLTFFPDHSSTVGYMGLASQSDRNYPYPDPDFIRYQYSLHNLLPYIQPERKLNAFNGMCMDIVEQDTHVVFADDIPKKLLVLFLGRKVVNKFIQTTERDDNVNWRGRATRQILFLPRGQTSKVAMRILIAWMFRACQRSTMGCMQPIRIPGNTFAACTLAQTMELFELRKDAYRIDLYISQNHFARPVFPVELKTLWNCLGETSKYVYAAIKAVGNRVRDMEAGSAVRAPWLEELGSLLEAHPQIKARVYDADLNERYRPVFGTRWMYSERGNSGC</sequence>
<dbReference type="OrthoDB" id="3793524at2759"/>
<feature type="compositionally biased region" description="Polar residues" evidence="1">
    <location>
        <begin position="141"/>
        <end position="156"/>
    </location>
</feature>
<feature type="region of interest" description="Disordered" evidence="1">
    <location>
        <begin position="1"/>
        <end position="20"/>
    </location>
</feature>
<feature type="compositionally biased region" description="Basic and acidic residues" evidence="1">
    <location>
        <begin position="157"/>
        <end position="172"/>
    </location>
</feature>
<accession>A0A6A7BIZ7</accession>
<dbReference type="Proteomes" id="UP000799423">
    <property type="component" value="Unassembled WGS sequence"/>
</dbReference>
<evidence type="ECO:0000313" key="2">
    <source>
        <dbReference type="EMBL" id="KAF2855212.1"/>
    </source>
</evidence>
<name>A0A6A7BIZ7_9PLEO</name>
<evidence type="ECO:0000313" key="3">
    <source>
        <dbReference type="Proteomes" id="UP000799423"/>
    </source>
</evidence>
<dbReference type="EMBL" id="MU006291">
    <property type="protein sequence ID" value="KAF2855212.1"/>
    <property type="molecule type" value="Genomic_DNA"/>
</dbReference>
<reference evidence="2" key="1">
    <citation type="submission" date="2020-01" db="EMBL/GenBank/DDBJ databases">
        <authorList>
            <consortium name="DOE Joint Genome Institute"/>
            <person name="Haridas S."/>
            <person name="Albert R."/>
            <person name="Binder M."/>
            <person name="Bloem J."/>
            <person name="Labutti K."/>
            <person name="Salamov A."/>
            <person name="Andreopoulos B."/>
            <person name="Baker S.E."/>
            <person name="Barry K."/>
            <person name="Bills G."/>
            <person name="Bluhm B.H."/>
            <person name="Cannon C."/>
            <person name="Castanera R."/>
            <person name="Culley D.E."/>
            <person name="Daum C."/>
            <person name="Ezra D."/>
            <person name="Gonzalez J.B."/>
            <person name="Henrissat B."/>
            <person name="Kuo A."/>
            <person name="Liang C."/>
            <person name="Lipzen A."/>
            <person name="Lutzoni F."/>
            <person name="Magnuson J."/>
            <person name="Mondo S."/>
            <person name="Nolan M."/>
            <person name="Ohm R."/>
            <person name="Pangilinan J."/>
            <person name="Park H.-J."/>
            <person name="Ramirez L."/>
            <person name="Alfaro M."/>
            <person name="Sun H."/>
            <person name="Tritt A."/>
            <person name="Yoshinaga Y."/>
            <person name="Zwiers L.-H."/>
            <person name="Turgeon B.G."/>
            <person name="Goodwin S.B."/>
            <person name="Spatafora J.W."/>
            <person name="Crous P.W."/>
            <person name="Grigoriev I.V."/>
        </authorList>
    </citation>
    <scope>NUCLEOTIDE SEQUENCE</scope>
    <source>
        <strain evidence="2">IPT5</strain>
    </source>
</reference>
<feature type="region of interest" description="Disordered" evidence="1">
    <location>
        <begin position="141"/>
        <end position="176"/>
    </location>
</feature>
<dbReference type="AlphaFoldDB" id="A0A6A7BIZ7"/>
<proteinExistence type="predicted"/>
<evidence type="ECO:0000256" key="1">
    <source>
        <dbReference type="SAM" id="MobiDB-lite"/>
    </source>
</evidence>
<organism evidence="2 3">
    <name type="scientific">Plenodomus tracheiphilus IPT5</name>
    <dbReference type="NCBI Taxonomy" id="1408161"/>
    <lineage>
        <taxon>Eukaryota</taxon>
        <taxon>Fungi</taxon>
        <taxon>Dikarya</taxon>
        <taxon>Ascomycota</taxon>
        <taxon>Pezizomycotina</taxon>
        <taxon>Dothideomycetes</taxon>
        <taxon>Pleosporomycetidae</taxon>
        <taxon>Pleosporales</taxon>
        <taxon>Pleosporineae</taxon>
        <taxon>Leptosphaeriaceae</taxon>
        <taxon>Plenodomus</taxon>
    </lineage>
</organism>
<protein>
    <submittedName>
        <fullName evidence="2">Uncharacterized protein</fullName>
    </submittedName>
</protein>
<keyword evidence="3" id="KW-1185">Reference proteome</keyword>
<gene>
    <name evidence="2" type="ORF">T440DRAFT_464501</name>
</gene>